<keyword evidence="1" id="KW-0472">Membrane</keyword>
<name>A0A1D2QQE1_9GAMM</name>
<keyword evidence="1" id="KW-0812">Transmembrane</keyword>
<dbReference type="Proteomes" id="UP000242502">
    <property type="component" value="Unassembled WGS sequence"/>
</dbReference>
<keyword evidence="1" id="KW-1133">Transmembrane helix</keyword>
<evidence type="ECO:0000313" key="3">
    <source>
        <dbReference type="Proteomes" id="UP000242502"/>
    </source>
</evidence>
<gene>
    <name evidence="2" type="ORF">AB835_07035</name>
</gene>
<dbReference type="STRING" id="62101.AB835_07035"/>
<protein>
    <recommendedName>
        <fullName evidence="4">Ricin B lectin domain-containing protein</fullName>
    </recommendedName>
</protein>
<evidence type="ECO:0000256" key="1">
    <source>
        <dbReference type="SAM" id="Phobius"/>
    </source>
</evidence>
<evidence type="ECO:0008006" key="4">
    <source>
        <dbReference type="Google" id="ProtNLM"/>
    </source>
</evidence>
<dbReference type="EMBL" id="MDLC01000020">
    <property type="protein sequence ID" value="ODS23808.1"/>
    <property type="molecule type" value="Genomic_DNA"/>
</dbReference>
<comment type="caution">
    <text evidence="2">The sequence shown here is derived from an EMBL/GenBank/DDBJ whole genome shotgun (WGS) entry which is preliminary data.</text>
</comment>
<reference evidence="2 3" key="1">
    <citation type="journal article" date="2016" name="Appl. Environ. Microbiol.">
        <title>Lack of Overt Genome Reduction in the Bryostatin-Producing Bryozoan Symbiont "Candidatus Endobugula sertula".</title>
        <authorList>
            <person name="Miller I.J."/>
            <person name="Vanee N."/>
            <person name="Fong S.S."/>
            <person name="Lim-Fong G.E."/>
            <person name="Kwan J.C."/>
        </authorList>
    </citation>
    <scope>NUCLEOTIDE SEQUENCE [LARGE SCALE GENOMIC DNA]</scope>
    <source>
        <strain evidence="2">AB1-4</strain>
    </source>
</reference>
<sequence length="236" mass="27021">MYLGVNTSFDITSKESWGHTFSKRNIFVMLGMLCAFMLSMVSITAQAQQSDTYFWSRMKNPTKIAINSEMVKEMYANQFYPVRIHSQDRNCGLQWGKAINEHEREAKFDCNNQGDDLLLKITKKIEGTLEIEGQLYSIQSHTDRLCGLQWGKVVNDAGYNERNAKFDCGDEEASFIKIVNSSRDTFVIRTEGPTKGGSCGLQWESRSDENNERNAKFDCNIDGDVMKIFRLKDNLE</sequence>
<proteinExistence type="predicted"/>
<dbReference type="AlphaFoldDB" id="A0A1D2QQE1"/>
<accession>A0A1D2QQE1</accession>
<organism evidence="2 3">
    <name type="scientific">Candidatus Endobugula sertula</name>
    <name type="common">Bugula neritina bacterial symbiont</name>
    <dbReference type="NCBI Taxonomy" id="62101"/>
    <lineage>
        <taxon>Bacteria</taxon>
        <taxon>Pseudomonadati</taxon>
        <taxon>Pseudomonadota</taxon>
        <taxon>Gammaproteobacteria</taxon>
        <taxon>Cellvibrionales</taxon>
        <taxon>Cellvibrionaceae</taxon>
        <taxon>Candidatus Endobugula</taxon>
    </lineage>
</organism>
<feature type="transmembrane region" description="Helical" evidence="1">
    <location>
        <begin position="26"/>
        <end position="47"/>
    </location>
</feature>
<evidence type="ECO:0000313" key="2">
    <source>
        <dbReference type="EMBL" id="ODS23808.1"/>
    </source>
</evidence>